<evidence type="ECO:0000259" key="3">
    <source>
        <dbReference type="Pfam" id="PF08338"/>
    </source>
</evidence>
<evidence type="ECO:0000313" key="4">
    <source>
        <dbReference type="EMBL" id="MBF5059473.1"/>
    </source>
</evidence>
<evidence type="ECO:0000256" key="1">
    <source>
        <dbReference type="ARBA" id="ARBA00009353"/>
    </source>
</evidence>
<accession>A0ABS0AZA9</accession>
<keyword evidence="5" id="KW-1185">Reference proteome</keyword>
<dbReference type="EMBL" id="JAAEJV010000024">
    <property type="protein sequence ID" value="MBF5059473.1"/>
    <property type="molecule type" value="Genomic_DNA"/>
</dbReference>
<dbReference type="InterPro" id="IPR036291">
    <property type="entry name" value="NAD(P)-bd_dom_sf"/>
</dbReference>
<evidence type="ECO:0000259" key="2">
    <source>
        <dbReference type="Pfam" id="PF01370"/>
    </source>
</evidence>
<dbReference type="NCBIfam" id="TIGR01777">
    <property type="entry name" value="yfcH"/>
    <property type="match status" value="1"/>
</dbReference>
<dbReference type="PANTHER" id="PTHR11092:SF0">
    <property type="entry name" value="EPIMERASE FAMILY PROTEIN SDR39U1"/>
    <property type="match status" value="1"/>
</dbReference>
<feature type="domain" description="NAD-dependent epimerase/dehydratase" evidence="2">
    <location>
        <begin position="198"/>
        <end position="408"/>
    </location>
</feature>
<dbReference type="PANTHER" id="PTHR11092">
    <property type="entry name" value="SUGAR NUCLEOTIDE EPIMERASE RELATED"/>
    <property type="match status" value="1"/>
</dbReference>
<dbReference type="SUPFAM" id="SSF51735">
    <property type="entry name" value="NAD(P)-binding Rossmann-fold domains"/>
    <property type="match status" value="1"/>
</dbReference>
<proteinExistence type="inferred from homology"/>
<dbReference type="InterPro" id="IPR023393">
    <property type="entry name" value="START-like_dom_sf"/>
</dbReference>
<sequence length="492" mass="55804">MINRCVHAPVLFLFCKKSLVVVKTICIALIEDVHMAKKCKFKIRSLVNRSAKEIFDWHVRPRVLERSIPPYEKIQVLNSNGRPEAKGSELSFRVRIAPFFWTTLSFEYAEFKANEHLSAFLKKGLLRQHYYEMKITPQGNHTSEVIDGFEFVQKSFYSSLVCSIVKKYLVSILEYKHQVIDHDIGMLQKYPFKEPLKILISGSHGLIGKEVAYFLEFAGHDVWQLSRQESNEEKSVCWNPRTGECQLHEFEGFDVVIHLAGESIGKGWWTKKKKKRLIDSRAKGTENLVQILKKLKNPPQAFICASAVGYYGNRGDELVNEASGSGKGLFITEICEQWERAGKELEEKGVRVAHTRFGVVLSSAGGALKKMLFPFKWGLGGKIGDGHQYVSWVAIDDVVGALYHVMMTPTIHGAVNVVSPNPVPNDILAKKLAKRLKRWVGPPLPELVVRLLMGQKGKELLLTSTRAEPRCLLQTGYMFHYPELTQALKHVI</sequence>
<dbReference type="Gene3D" id="3.30.530.20">
    <property type="match status" value="1"/>
</dbReference>
<dbReference type="Proteomes" id="UP001194714">
    <property type="component" value="Unassembled WGS sequence"/>
</dbReference>
<dbReference type="Pfam" id="PF01370">
    <property type="entry name" value="Epimerase"/>
    <property type="match status" value="1"/>
</dbReference>
<dbReference type="SUPFAM" id="SSF55961">
    <property type="entry name" value="Bet v1-like"/>
    <property type="match status" value="1"/>
</dbReference>
<dbReference type="InterPro" id="IPR013549">
    <property type="entry name" value="DUF1731"/>
</dbReference>
<dbReference type="InterPro" id="IPR001509">
    <property type="entry name" value="Epimerase_deHydtase"/>
</dbReference>
<dbReference type="Gene3D" id="3.40.50.720">
    <property type="entry name" value="NAD(P)-binding Rossmann-like Domain"/>
    <property type="match status" value="1"/>
</dbReference>
<dbReference type="InterPro" id="IPR010099">
    <property type="entry name" value="SDR39U1"/>
</dbReference>
<name>A0ABS0AZA9_9BACT</name>
<reference evidence="4 5" key="1">
    <citation type="submission" date="2020-01" db="EMBL/GenBank/DDBJ databases">
        <title>Draft genome sequence of Cand. Neptunochlamydia vexilliferae K9.</title>
        <authorList>
            <person name="Schulz F."/>
            <person name="Koestlbacher S."/>
            <person name="Wascher F."/>
            <person name="Pizzetti I."/>
            <person name="Horn M."/>
        </authorList>
    </citation>
    <scope>NUCLEOTIDE SEQUENCE [LARGE SCALE GENOMIC DNA]</scope>
    <source>
        <strain evidence="4 5">K9</strain>
    </source>
</reference>
<comment type="caution">
    <text evidence="4">The sequence shown here is derived from an EMBL/GenBank/DDBJ whole genome shotgun (WGS) entry which is preliminary data.</text>
</comment>
<organism evidence="4 5">
    <name type="scientific">Candidatus Neptunichlamydia vexilliferae</name>
    <dbReference type="NCBI Taxonomy" id="1651774"/>
    <lineage>
        <taxon>Bacteria</taxon>
        <taxon>Pseudomonadati</taxon>
        <taxon>Chlamydiota</taxon>
        <taxon>Chlamydiia</taxon>
        <taxon>Parachlamydiales</taxon>
        <taxon>Simkaniaceae</taxon>
        <taxon>Candidatus Neptunichlamydia</taxon>
    </lineage>
</organism>
<evidence type="ECO:0008006" key="6">
    <source>
        <dbReference type="Google" id="ProtNLM"/>
    </source>
</evidence>
<comment type="similarity">
    <text evidence="1">Belongs to the NAD(P)-dependent epimerase/dehydratase family. SDR39U1 subfamily.</text>
</comment>
<dbReference type="Pfam" id="PF08338">
    <property type="entry name" value="DUF1731"/>
    <property type="match status" value="1"/>
</dbReference>
<protein>
    <recommendedName>
        <fullName evidence="6">Epimerase family protein</fullName>
    </recommendedName>
</protein>
<evidence type="ECO:0000313" key="5">
    <source>
        <dbReference type="Proteomes" id="UP001194714"/>
    </source>
</evidence>
<gene>
    <name evidence="4" type="ORF">NEPTK9_000987</name>
</gene>
<feature type="domain" description="DUF1731" evidence="3">
    <location>
        <begin position="444"/>
        <end position="491"/>
    </location>
</feature>